<keyword evidence="4 9" id="KW-0812">Transmembrane</keyword>
<evidence type="ECO:0000313" key="10">
    <source>
        <dbReference type="EMBL" id="KAL3790563.1"/>
    </source>
</evidence>
<organism evidence="10 11">
    <name type="scientific">Stephanodiscus triporus</name>
    <dbReference type="NCBI Taxonomy" id="2934178"/>
    <lineage>
        <taxon>Eukaryota</taxon>
        <taxon>Sar</taxon>
        <taxon>Stramenopiles</taxon>
        <taxon>Ochrophyta</taxon>
        <taxon>Bacillariophyta</taxon>
        <taxon>Coscinodiscophyceae</taxon>
        <taxon>Thalassiosirophycidae</taxon>
        <taxon>Stephanodiscales</taxon>
        <taxon>Stephanodiscaceae</taxon>
        <taxon>Stephanodiscus</taxon>
    </lineage>
</organism>
<keyword evidence="5 9" id="KW-1133">Transmembrane helix</keyword>
<protein>
    <recommendedName>
        <fullName evidence="12">Urea transporter</fullName>
    </recommendedName>
</protein>
<comment type="subcellular location">
    <subcellularLocation>
        <location evidence="1">Cell membrane</location>
        <topology evidence="1">Multi-pass membrane protein</topology>
    </subcellularLocation>
</comment>
<feature type="region of interest" description="Disordered" evidence="8">
    <location>
        <begin position="40"/>
        <end position="62"/>
    </location>
</feature>
<keyword evidence="3" id="KW-1003">Cell membrane</keyword>
<dbReference type="AlphaFoldDB" id="A0ABD3PRX0"/>
<evidence type="ECO:0000256" key="6">
    <source>
        <dbReference type="ARBA" id="ARBA00023136"/>
    </source>
</evidence>
<gene>
    <name evidence="10" type="ORF">ACHAW5_006541</name>
</gene>
<dbReference type="PANTHER" id="PTHR10464">
    <property type="entry name" value="UREA TRANSPORTER"/>
    <property type="match status" value="1"/>
</dbReference>
<dbReference type="GO" id="GO:0005886">
    <property type="term" value="C:plasma membrane"/>
    <property type="evidence" value="ECO:0007669"/>
    <property type="project" value="UniProtKB-SubCell"/>
</dbReference>
<evidence type="ECO:0000256" key="7">
    <source>
        <dbReference type="ARBA" id="ARBA00033993"/>
    </source>
</evidence>
<reference evidence="10 11" key="1">
    <citation type="submission" date="2024-10" db="EMBL/GenBank/DDBJ databases">
        <title>Updated reference genomes for cyclostephanoid diatoms.</title>
        <authorList>
            <person name="Roberts W.R."/>
            <person name="Alverson A.J."/>
        </authorList>
    </citation>
    <scope>NUCLEOTIDE SEQUENCE [LARGE SCALE GENOMIC DNA]</scope>
    <source>
        <strain evidence="10 11">AJA276-08</strain>
    </source>
</reference>
<dbReference type="GO" id="GO:0015204">
    <property type="term" value="F:urea transmembrane transporter activity"/>
    <property type="evidence" value="ECO:0007669"/>
    <property type="project" value="UniProtKB-ARBA"/>
</dbReference>
<evidence type="ECO:0000313" key="11">
    <source>
        <dbReference type="Proteomes" id="UP001530315"/>
    </source>
</evidence>
<name>A0ABD3PRX0_9STRA</name>
<proteinExistence type="inferred from homology"/>
<evidence type="ECO:0000256" key="4">
    <source>
        <dbReference type="ARBA" id="ARBA00022692"/>
    </source>
</evidence>
<accession>A0ABD3PRX0</accession>
<feature type="transmembrane region" description="Helical" evidence="9">
    <location>
        <begin position="309"/>
        <end position="325"/>
    </location>
</feature>
<evidence type="ECO:0000256" key="9">
    <source>
        <dbReference type="SAM" id="Phobius"/>
    </source>
</evidence>
<dbReference type="PANTHER" id="PTHR10464:SF4">
    <property type="entry name" value="UREA TRANSPORTER"/>
    <property type="match status" value="1"/>
</dbReference>
<dbReference type="InterPro" id="IPR004937">
    <property type="entry name" value="Urea_transporter"/>
</dbReference>
<evidence type="ECO:0000256" key="8">
    <source>
        <dbReference type="SAM" id="MobiDB-lite"/>
    </source>
</evidence>
<comment type="similarity">
    <text evidence="2">Belongs to the urea transporter family.</text>
</comment>
<evidence type="ECO:0000256" key="3">
    <source>
        <dbReference type="ARBA" id="ARBA00022475"/>
    </source>
</evidence>
<dbReference type="Proteomes" id="UP001530315">
    <property type="component" value="Unassembled WGS sequence"/>
</dbReference>
<sequence length="394" mass="40667">MTSIISLASSCYRQRPPQWRQVTFAGNKIVQTVFPAFSSTPAYNPEKKDDSPPSPLETTPVTNDAVLPPRDLGALEAATKSMGQVIFLGSPASGGVIFASLALGDPKLAAYAALGTITANTTSKIIGLDKQTWNNGLWGYNGALIGCAASVFGPAHYPYTALSTLVGAAATPLVSASLKSVLAQPQWTWSFNIVALTSLLRTRPLLPSSIEDTFSTSTAGFQDVQKLFDTFDASVKAMTSGVDPVVLSPLTGISQIFVVNSPLSGAGIVAATSMYSPMLALHAVGGCATGSIVGYLLGADLSAISDGLWGYNSCLASMAVGVFFVNSPQTMVLSVASAAASAALFGAMGPLFGAYGAPCLTLPFCTVATASYLLEGHIPGLKLAKNPHSPEKNE</sequence>
<comment type="catalytic activity">
    <reaction evidence="7">
        <text>urea(in) = urea(out)</text>
        <dbReference type="Rhea" id="RHEA:32799"/>
        <dbReference type="ChEBI" id="CHEBI:16199"/>
    </reaction>
</comment>
<keyword evidence="11" id="KW-1185">Reference proteome</keyword>
<evidence type="ECO:0000256" key="5">
    <source>
        <dbReference type="ARBA" id="ARBA00022989"/>
    </source>
</evidence>
<dbReference type="EMBL" id="JALLAZ020000631">
    <property type="protein sequence ID" value="KAL3790563.1"/>
    <property type="molecule type" value="Genomic_DNA"/>
</dbReference>
<feature type="transmembrane region" description="Helical" evidence="9">
    <location>
        <begin position="332"/>
        <end position="349"/>
    </location>
</feature>
<dbReference type="InterPro" id="IPR029020">
    <property type="entry name" value="Ammonium/urea_transptr"/>
</dbReference>
<dbReference type="Gene3D" id="1.10.3430.10">
    <property type="entry name" value="Ammonium transporter AmtB like domains"/>
    <property type="match status" value="1"/>
</dbReference>
<evidence type="ECO:0000256" key="2">
    <source>
        <dbReference type="ARBA" id="ARBA00005914"/>
    </source>
</evidence>
<evidence type="ECO:0000256" key="1">
    <source>
        <dbReference type="ARBA" id="ARBA00004651"/>
    </source>
</evidence>
<feature type="transmembrane region" description="Helical" evidence="9">
    <location>
        <begin position="279"/>
        <end position="297"/>
    </location>
</feature>
<comment type="caution">
    <text evidence="10">The sequence shown here is derived from an EMBL/GenBank/DDBJ whole genome shotgun (WGS) entry which is preliminary data.</text>
</comment>
<dbReference type="Pfam" id="PF03253">
    <property type="entry name" value="UT"/>
    <property type="match status" value="1"/>
</dbReference>
<keyword evidence="6 9" id="KW-0472">Membrane</keyword>
<evidence type="ECO:0008006" key="12">
    <source>
        <dbReference type="Google" id="ProtNLM"/>
    </source>
</evidence>